<protein>
    <recommendedName>
        <fullName evidence="3">XRE family transcriptional regulator</fullName>
    </recommendedName>
</protein>
<name>A0ABN0H926_9LEPT</name>
<gene>
    <name evidence="1" type="ORF">LEP1GSC178_0063</name>
</gene>
<dbReference type="EMBL" id="AHOM02000005">
    <property type="protein sequence ID" value="EJZ42258.1"/>
    <property type="molecule type" value="Genomic_DNA"/>
</dbReference>
<proteinExistence type="predicted"/>
<comment type="caution">
    <text evidence="1">The sequence shown here is derived from an EMBL/GenBank/DDBJ whole genome shotgun (WGS) entry which is preliminary data.</text>
</comment>
<sequence length="175" mass="19892">MNPDHLLEESRRFNEGIKKLGYSSHDIQNITGASQSTVSRWKMGSHRIPDPELKILLLSIGLSIIYVRTGKGRFIASEEEYIQVLENLQNMGFDRSKLYSNIQLNRIDHKSSLLEFSDQEIIIQVANSLINNPEEKALRSLISIISVLPGKDQKALLKDAIKMEEESLSKVTKKK</sequence>
<evidence type="ECO:0000313" key="2">
    <source>
        <dbReference type="Proteomes" id="UP000018720"/>
    </source>
</evidence>
<evidence type="ECO:0008006" key="3">
    <source>
        <dbReference type="Google" id="ProtNLM"/>
    </source>
</evidence>
<organism evidence="1 2">
    <name type="scientific">Leptospira licerasiae str. MMD4847</name>
    <dbReference type="NCBI Taxonomy" id="1049971"/>
    <lineage>
        <taxon>Bacteria</taxon>
        <taxon>Pseudomonadati</taxon>
        <taxon>Spirochaetota</taxon>
        <taxon>Spirochaetia</taxon>
        <taxon>Leptospirales</taxon>
        <taxon>Leptospiraceae</taxon>
        <taxon>Leptospira</taxon>
    </lineage>
</organism>
<accession>A0ABN0H926</accession>
<dbReference type="Proteomes" id="UP000018720">
    <property type="component" value="Unassembled WGS sequence"/>
</dbReference>
<dbReference type="RefSeq" id="WP_008591813.1">
    <property type="nucleotide sequence ID" value="NZ_AHOM02000005.1"/>
</dbReference>
<reference evidence="1 2" key="1">
    <citation type="submission" date="2012-08" db="EMBL/GenBank/DDBJ databases">
        <authorList>
            <person name="Harkins D.M."/>
            <person name="Durkin A.S."/>
            <person name="Selengut J.D."/>
            <person name="Sanka R."/>
            <person name="DePew J."/>
            <person name="Purushe J."/>
            <person name="Matthias M.A."/>
            <person name="Vinetz J.M."/>
            <person name="Sutton G.G."/>
            <person name="Nelson W.C."/>
            <person name="Fouts D.E."/>
        </authorList>
    </citation>
    <scope>NUCLEOTIDE SEQUENCE [LARGE SCALE GENOMIC DNA]</scope>
    <source>
        <strain evidence="1 2">MMD4847</strain>
    </source>
</reference>
<evidence type="ECO:0000313" key="1">
    <source>
        <dbReference type="EMBL" id="EJZ42258.1"/>
    </source>
</evidence>
<keyword evidence="2" id="KW-1185">Reference proteome</keyword>